<evidence type="ECO:0000256" key="3">
    <source>
        <dbReference type="ARBA" id="ARBA00023125"/>
    </source>
</evidence>
<keyword evidence="8" id="KW-1185">Reference proteome</keyword>
<keyword evidence="2" id="KW-0805">Transcription regulation</keyword>
<evidence type="ECO:0000313" key="8">
    <source>
        <dbReference type="Proteomes" id="UP001604336"/>
    </source>
</evidence>
<evidence type="ECO:0000256" key="5">
    <source>
        <dbReference type="ARBA" id="ARBA00023242"/>
    </source>
</evidence>
<evidence type="ECO:0000313" key="7">
    <source>
        <dbReference type="EMBL" id="KAL2491882.1"/>
    </source>
</evidence>
<accession>A0ABD1RTY1</accession>
<dbReference type="GO" id="GO:0005634">
    <property type="term" value="C:nucleus"/>
    <property type="evidence" value="ECO:0007669"/>
    <property type="project" value="UniProtKB-SubCell"/>
</dbReference>
<gene>
    <name evidence="7" type="ORF">Adt_27510</name>
</gene>
<keyword evidence="3" id="KW-0238">DNA-binding</keyword>
<dbReference type="EMBL" id="JBFOLK010000008">
    <property type="protein sequence ID" value="KAL2491882.1"/>
    <property type="molecule type" value="Genomic_DNA"/>
</dbReference>
<comment type="subcellular location">
    <subcellularLocation>
        <location evidence="1">Nucleus</location>
    </subcellularLocation>
</comment>
<dbReference type="Pfam" id="PF00319">
    <property type="entry name" value="SRF-TF"/>
    <property type="match status" value="1"/>
</dbReference>
<dbReference type="GO" id="GO:0003677">
    <property type="term" value="F:DNA binding"/>
    <property type="evidence" value="ECO:0007669"/>
    <property type="project" value="UniProtKB-KW"/>
</dbReference>
<name>A0ABD1RTY1_9LAMI</name>
<protein>
    <submittedName>
        <fullName evidence="7">Agamous-like MADS-box protein AGL61</fullName>
    </submittedName>
</protein>
<evidence type="ECO:0000256" key="4">
    <source>
        <dbReference type="ARBA" id="ARBA00023163"/>
    </source>
</evidence>
<keyword evidence="4" id="KW-0804">Transcription</keyword>
<dbReference type="InterPro" id="IPR002100">
    <property type="entry name" value="TF_MADSbox"/>
</dbReference>
<dbReference type="SMART" id="SM00432">
    <property type="entry name" value="MADS"/>
    <property type="match status" value="1"/>
</dbReference>
<evidence type="ECO:0000256" key="1">
    <source>
        <dbReference type="ARBA" id="ARBA00004123"/>
    </source>
</evidence>
<sequence length="139" mass="15186">MGSGGTGRRKIEIKKITKQSSKNVTFSKRRKGLFKKAEEIQTKAGASISIVVFSPANRPYTQGDLSLFDAVDGCSAAKTAVSRGFDAGRVGDATPTSSFIRFENMDVEGCRNLNELMSLEKELEDLREGVIHSEYFASI</sequence>
<proteinExistence type="predicted"/>
<evidence type="ECO:0000256" key="2">
    <source>
        <dbReference type="ARBA" id="ARBA00023015"/>
    </source>
</evidence>
<dbReference type="PANTHER" id="PTHR11945">
    <property type="entry name" value="MADS BOX PROTEIN"/>
    <property type="match status" value="1"/>
</dbReference>
<dbReference type="InterPro" id="IPR036879">
    <property type="entry name" value="TF_MADSbox_sf"/>
</dbReference>
<dbReference type="PROSITE" id="PS50066">
    <property type="entry name" value="MADS_BOX_2"/>
    <property type="match status" value="1"/>
</dbReference>
<evidence type="ECO:0000259" key="6">
    <source>
        <dbReference type="PROSITE" id="PS50066"/>
    </source>
</evidence>
<keyword evidence="5" id="KW-0539">Nucleus</keyword>
<dbReference type="Gene3D" id="3.40.1810.10">
    <property type="entry name" value="Transcription factor, MADS-box"/>
    <property type="match status" value="1"/>
</dbReference>
<comment type="caution">
    <text evidence="7">The sequence shown here is derived from an EMBL/GenBank/DDBJ whole genome shotgun (WGS) entry which is preliminary data.</text>
</comment>
<reference evidence="8" key="1">
    <citation type="submission" date="2024-07" db="EMBL/GenBank/DDBJ databases">
        <title>Two chromosome-level genome assemblies of Korean endemic species Abeliophyllum distichum and Forsythia ovata (Oleaceae).</title>
        <authorList>
            <person name="Jang H."/>
        </authorList>
    </citation>
    <scope>NUCLEOTIDE SEQUENCE [LARGE SCALE GENOMIC DNA]</scope>
</reference>
<organism evidence="7 8">
    <name type="scientific">Abeliophyllum distichum</name>
    <dbReference type="NCBI Taxonomy" id="126358"/>
    <lineage>
        <taxon>Eukaryota</taxon>
        <taxon>Viridiplantae</taxon>
        <taxon>Streptophyta</taxon>
        <taxon>Embryophyta</taxon>
        <taxon>Tracheophyta</taxon>
        <taxon>Spermatophyta</taxon>
        <taxon>Magnoliopsida</taxon>
        <taxon>eudicotyledons</taxon>
        <taxon>Gunneridae</taxon>
        <taxon>Pentapetalae</taxon>
        <taxon>asterids</taxon>
        <taxon>lamiids</taxon>
        <taxon>Lamiales</taxon>
        <taxon>Oleaceae</taxon>
        <taxon>Forsythieae</taxon>
        <taxon>Abeliophyllum</taxon>
    </lineage>
</organism>
<dbReference type="Proteomes" id="UP001604336">
    <property type="component" value="Unassembled WGS sequence"/>
</dbReference>
<dbReference type="SUPFAM" id="SSF55455">
    <property type="entry name" value="SRF-like"/>
    <property type="match status" value="1"/>
</dbReference>
<feature type="domain" description="MADS-box" evidence="6">
    <location>
        <begin position="6"/>
        <end position="61"/>
    </location>
</feature>
<dbReference type="PANTHER" id="PTHR11945:SF776">
    <property type="entry name" value="AGAMOUS-LIKE 50-RELATED"/>
    <property type="match status" value="1"/>
</dbReference>
<dbReference type="PRINTS" id="PR00404">
    <property type="entry name" value="MADSDOMAIN"/>
</dbReference>
<dbReference type="AlphaFoldDB" id="A0ABD1RTY1"/>